<keyword evidence="2" id="KW-0732">Signal</keyword>
<evidence type="ECO:0000256" key="1">
    <source>
        <dbReference type="SAM" id="MobiDB-lite"/>
    </source>
</evidence>
<dbReference type="EMBL" id="CP010777">
    <property type="protein sequence ID" value="AKQ47126.1"/>
    <property type="molecule type" value="Genomic_DNA"/>
</dbReference>
<accession>A0A0H4W9K1</accession>
<feature type="region of interest" description="Disordered" evidence="1">
    <location>
        <begin position="22"/>
        <end position="46"/>
    </location>
</feature>
<keyword evidence="5" id="KW-1185">Reference proteome</keyword>
<dbReference type="GO" id="GO:0046872">
    <property type="term" value="F:metal ion binding"/>
    <property type="evidence" value="ECO:0007669"/>
    <property type="project" value="InterPro"/>
</dbReference>
<evidence type="ECO:0000313" key="5">
    <source>
        <dbReference type="Proteomes" id="UP000036458"/>
    </source>
</evidence>
<reference evidence="4 5" key="1">
    <citation type="submission" date="2015-01" db="EMBL/GenBank/DDBJ databases">
        <title>Rufibacter sp./DG31D/ whole genome sequencing.</title>
        <authorList>
            <person name="Kim M.K."/>
            <person name="Srinivasan S."/>
            <person name="Lee J.-J."/>
        </authorList>
    </citation>
    <scope>NUCLEOTIDE SEQUENCE [LARGE SCALE GENOMIC DNA]</scope>
    <source>
        <strain evidence="4 5">DG31D</strain>
    </source>
</reference>
<sequence>MKKIFLSWALALTALVTVSSCSSSTKEQPATEATAPAQTEATAADTTAATQTGQMAYICPMECDGSASMKPGKCPVCGMDLVKNPAASADAKGAQ</sequence>
<dbReference type="KEGG" id="ruf:TH63_18145"/>
<dbReference type="PROSITE" id="PS51257">
    <property type="entry name" value="PROKAR_LIPOPROTEIN"/>
    <property type="match status" value="1"/>
</dbReference>
<dbReference type="Proteomes" id="UP000036458">
    <property type="component" value="Chromosome"/>
</dbReference>
<evidence type="ECO:0000256" key="2">
    <source>
        <dbReference type="SAM" id="SignalP"/>
    </source>
</evidence>
<dbReference type="OrthoDB" id="1523860at2"/>
<name>A0A0H4W9K1_9BACT</name>
<evidence type="ECO:0000313" key="4">
    <source>
        <dbReference type="EMBL" id="AKQ47126.1"/>
    </source>
</evidence>
<proteinExistence type="predicted"/>
<feature type="domain" description="Heavy metal binding" evidence="3">
    <location>
        <begin position="57"/>
        <end position="84"/>
    </location>
</feature>
<dbReference type="PATRIC" id="fig|1379910.4.peg.3952"/>
<dbReference type="STRING" id="1379910.TH63_18145"/>
<feature type="chain" id="PRO_5005212596" description="Heavy metal binding domain-containing protein" evidence="2">
    <location>
        <begin position="26"/>
        <end position="95"/>
    </location>
</feature>
<dbReference type="InterPro" id="IPR045800">
    <property type="entry name" value="HMBD"/>
</dbReference>
<feature type="signal peptide" evidence="2">
    <location>
        <begin position="1"/>
        <end position="25"/>
    </location>
</feature>
<dbReference type="AlphaFoldDB" id="A0A0H4W9K1"/>
<protein>
    <recommendedName>
        <fullName evidence="3">Heavy metal binding domain-containing protein</fullName>
    </recommendedName>
</protein>
<gene>
    <name evidence="4" type="ORF">TH63_18145</name>
</gene>
<organism evidence="4 5">
    <name type="scientific">Rufibacter radiotolerans</name>
    <dbReference type="NCBI Taxonomy" id="1379910"/>
    <lineage>
        <taxon>Bacteria</taxon>
        <taxon>Pseudomonadati</taxon>
        <taxon>Bacteroidota</taxon>
        <taxon>Cytophagia</taxon>
        <taxon>Cytophagales</taxon>
        <taxon>Hymenobacteraceae</taxon>
        <taxon>Rufibacter</taxon>
    </lineage>
</organism>
<dbReference type="RefSeq" id="WP_048922193.1">
    <property type="nucleotide sequence ID" value="NZ_CP010777.1"/>
</dbReference>
<feature type="compositionally biased region" description="Low complexity" evidence="1">
    <location>
        <begin position="25"/>
        <end position="46"/>
    </location>
</feature>
<dbReference type="Pfam" id="PF19335">
    <property type="entry name" value="HMBD"/>
    <property type="match status" value="1"/>
</dbReference>
<evidence type="ECO:0000259" key="3">
    <source>
        <dbReference type="Pfam" id="PF19335"/>
    </source>
</evidence>